<evidence type="ECO:0000313" key="12">
    <source>
        <dbReference type="Proteomes" id="UP000285120"/>
    </source>
</evidence>
<keyword evidence="9" id="KW-0004">4Fe-4S</keyword>
<evidence type="ECO:0000256" key="8">
    <source>
        <dbReference type="ARBA" id="ARBA00023186"/>
    </source>
</evidence>
<dbReference type="PANTHER" id="PTHR13932">
    <property type="entry name" value="COPROPORPHYRINIGEN III OXIDASE"/>
    <property type="match status" value="1"/>
</dbReference>
<dbReference type="GO" id="GO:0005737">
    <property type="term" value="C:cytoplasm"/>
    <property type="evidence" value="ECO:0007669"/>
    <property type="project" value="UniProtKB-SubCell"/>
</dbReference>
<dbReference type="EMBL" id="RAPK01000009">
    <property type="protein sequence ID" value="RKD73046.1"/>
    <property type="molecule type" value="Genomic_DNA"/>
</dbReference>
<evidence type="ECO:0000313" key="11">
    <source>
        <dbReference type="EMBL" id="RKD73046.1"/>
    </source>
</evidence>
<dbReference type="Pfam" id="PF06969">
    <property type="entry name" value="HemN_C"/>
    <property type="match status" value="1"/>
</dbReference>
<organism evidence="11 12">
    <name type="scientific">Sinobaca qinghaiensis</name>
    <dbReference type="NCBI Taxonomy" id="342944"/>
    <lineage>
        <taxon>Bacteria</taxon>
        <taxon>Bacillati</taxon>
        <taxon>Bacillota</taxon>
        <taxon>Bacilli</taxon>
        <taxon>Bacillales</taxon>
        <taxon>Sporolactobacillaceae</taxon>
        <taxon>Sinobaca</taxon>
    </lineage>
</organism>
<dbReference type="CDD" id="cd01335">
    <property type="entry name" value="Radical_SAM"/>
    <property type="match status" value="1"/>
</dbReference>
<name>A0A419V3R7_9BACL</name>
<dbReference type="PROSITE" id="PS51918">
    <property type="entry name" value="RADICAL_SAM"/>
    <property type="match status" value="1"/>
</dbReference>
<dbReference type="OrthoDB" id="9808022at2"/>
<evidence type="ECO:0000256" key="3">
    <source>
        <dbReference type="ARBA" id="ARBA00022617"/>
    </source>
</evidence>
<dbReference type="SUPFAM" id="SSF102114">
    <property type="entry name" value="Radical SAM enzymes"/>
    <property type="match status" value="1"/>
</dbReference>
<dbReference type="InterPro" id="IPR034505">
    <property type="entry name" value="Coproporphyrinogen-III_oxidase"/>
</dbReference>
<evidence type="ECO:0000256" key="6">
    <source>
        <dbReference type="ARBA" id="ARBA00023004"/>
    </source>
</evidence>
<dbReference type="SFLD" id="SFLDS00029">
    <property type="entry name" value="Radical_SAM"/>
    <property type="match status" value="1"/>
</dbReference>
<dbReference type="SMART" id="SM00729">
    <property type="entry name" value="Elp3"/>
    <property type="match status" value="1"/>
</dbReference>
<dbReference type="InterPro" id="IPR004559">
    <property type="entry name" value="HemW-like"/>
</dbReference>
<dbReference type="InterPro" id="IPR007197">
    <property type="entry name" value="rSAM"/>
</dbReference>
<dbReference type="InterPro" id="IPR006638">
    <property type="entry name" value="Elp3/MiaA/NifB-like_rSAM"/>
</dbReference>
<comment type="subcellular location">
    <subcellularLocation>
        <location evidence="9">Cytoplasm</location>
    </subcellularLocation>
</comment>
<keyword evidence="8 9" id="KW-0143">Chaperone</keyword>
<gene>
    <name evidence="11" type="ORF">ATL39_2248</name>
</gene>
<comment type="function">
    <text evidence="9">Probably acts as a heme chaperone, transferring heme to an unknown acceptor. Binds one molecule of heme per monomer, possibly covalently. Binds 1 [4Fe-4S] cluster. The cluster is coordinated with 3 cysteines and an exchangeable S-adenosyl-L-methionine.</text>
</comment>
<protein>
    <recommendedName>
        <fullName evidence="2 9">Heme chaperone HemW</fullName>
    </recommendedName>
</protein>
<dbReference type="Pfam" id="PF04055">
    <property type="entry name" value="Radical_SAM"/>
    <property type="match status" value="1"/>
</dbReference>
<dbReference type="InterPro" id="IPR013785">
    <property type="entry name" value="Aldolase_TIM"/>
</dbReference>
<dbReference type="SFLD" id="SFLDG01065">
    <property type="entry name" value="anaerobic_coproporphyrinogen-I"/>
    <property type="match status" value="1"/>
</dbReference>
<dbReference type="GO" id="GO:0004109">
    <property type="term" value="F:coproporphyrinogen oxidase activity"/>
    <property type="evidence" value="ECO:0007669"/>
    <property type="project" value="InterPro"/>
</dbReference>
<dbReference type="InterPro" id="IPR058240">
    <property type="entry name" value="rSAM_sf"/>
</dbReference>
<evidence type="ECO:0000256" key="5">
    <source>
        <dbReference type="ARBA" id="ARBA00022723"/>
    </source>
</evidence>
<comment type="similarity">
    <text evidence="1">Belongs to the anaerobic coproporphyrinogen-III oxidase family. HemW subfamily.</text>
</comment>
<accession>A0A419V3R7</accession>
<reference evidence="11 12" key="1">
    <citation type="submission" date="2018-09" db="EMBL/GenBank/DDBJ databases">
        <title>Genomic Encyclopedia of Archaeal and Bacterial Type Strains, Phase II (KMG-II): from individual species to whole genera.</title>
        <authorList>
            <person name="Goeker M."/>
        </authorList>
    </citation>
    <scope>NUCLEOTIDE SEQUENCE [LARGE SCALE GENOMIC DNA]</scope>
    <source>
        <strain evidence="11 12">DSM 17008</strain>
    </source>
</reference>
<sequence>MAVTSAYIHIPFCRQICFYCDFNKFLIDRQPVDQYLDALEQEIRQANISEPLDSIYIGGGTPTALNEAQVKKMLDIVDRLVPLAEGAEYTVEVNPGEITMEKLAAMKNSGVNRLSIGVQSFETRLLEVIGRGHGRDDAVEAVKLAERAGFDNYSIDLMFGLPGQTMADFQASLDMAVSLNVPHISAYSLKIEEKTMFHNWYKQGRLTPFPEDTEADMYELLLDYGSRNGLYPYEISNLAAAGYESFHNCVYWKNEEYYGFGAGAHGYVDGMRYANIAPLTHYIKALEQGNTVVKEEMNVSSAEKMEEEMFLGLRMYAGVDKSRFKERYGMEYKEVFASTVPDLLENGLIEDDGEKVKLTPRGRLLGNEVFEKFLLEKDDAS</sequence>
<evidence type="ECO:0000256" key="9">
    <source>
        <dbReference type="RuleBase" id="RU364116"/>
    </source>
</evidence>
<dbReference type="InterPro" id="IPR010723">
    <property type="entry name" value="HemN_C"/>
</dbReference>
<keyword evidence="3 9" id="KW-0349">Heme</keyword>
<proteinExistence type="inferred from homology"/>
<evidence type="ECO:0000256" key="4">
    <source>
        <dbReference type="ARBA" id="ARBA00022691"/>
    </source>
</evidence>
<feature type="domain" description="Radical SAM core" evidence="10">
    <location>
        <begin position="1"/>
        <end position="231"/>
    </location>
</feature>
<keyword evidence="4 9" id="KW-0949">S-adenosyl-L-methionine</keyword>
<dbReference type="NCBIfam" id="TIGR00539">
    <property type="entry name" value="hemN_rel"/>
    <property type="match status" value="1"/>
</dbReference>
<keyword evidence="7 9" id="KW-0411">Iron-sulfur</keyword>
<dbReference type="Proteomes" id="UP000285120">
    <property type="component" value="Unassembled WGS sequence"/>
</dbReference>
<keyword evidence="5 9" id="KW-0479">Metal-binding</keyword>
<dbReference type="RefSeq" id="WP_120193431.1">
    <property type="nucleotide sequence ID" value="NZ_RAPK01000009.1"/>
</dbReference>
<dbReference type="GO" id="GO:0046872">
    <property type="term" value="F:metal ion binding"/>
    <property type="evidence" value="ECO:0007669"/>
    <property type="project" value="UniProtKB-UniRule"/>
</dbReference>
<dbReference type="SFLD" id="SFLDF00288">
    <property type="entry name" value="HemN-like__clustered_with_nucl"/>
    <property type="match status" value="1"/>
</dbReference>
<comment type="caution">
    <text evidence="11">The sequence shown here is derived from an EMBL/GenBank/DDBJ whole genome shotgun (WGS) entry which is preliminary data.</text>
</comment>
<dbReference type="SFLD" id="SFLDG01082">
    <property type="entry name" value="B12-binding_domain_containing"/>
    <property type="match status" value="1"/>
</dbReference>
<keyword evidence="9" id="KW-0963">Cytoplasm</keyword>
<dbReference type="Gene3D" id="3.20.20.70">
    <property type="entry name" value="Aldolase class I"/>
    <property type="match status" value="1"/>
</dbReference>
<evidence type="ECO:0000256" key="7">
    <source>
        <dbReference type="ARBA" id="ARBA00023014"/>
    </source>
</evidence>
<dbReference type="PANTHER" id="PTHR13932:SF5">
    <property type="entry name" value="RADICAL S-ADENOSYL METHIONINE DOMAIN-CONTAINING PROTEIN 1, MITOCHONDRIAL"/>
    <property type="match status" value="1"/>
</dbReference>
<keyword evidence="12" id="KW-1185">Reference proteome</keyword>
<evidence type="ECO:0000259" key="10">
    <source>
        <dbReference type="PROSITE" id="PS51918"/>
    </source>
</evidence>
<evidence type="ECO:0000256" key="2">
    <source>
        <dbReference type="ARBA" id="ARBA00017228"/>
    </source>
</evidence>
<keyword evidence="6 9" id="KW-0408">Iron</keyword>
<dbReference type="AlphaFoldDB" id="A0A419V3R7"/>
<dbReference type="GO" id="GO:0051539">
    <property type="term" value="F:4 iron, 4 sulfur cluster binding"/>
    <property type="evidence" value="ECO:0007669"/>
    <property type="project" value="UniProtKB-UniRule"/>
</dbReference>
<dbReference type="SFLD" id="SFLDF00562">
    <property type="entry name" value="HemN-like__clustered_with_heat"/>
    <property type="match status" value="1"/>
</dbReference>
<dbReference type="GO" id="GO:0006779">
    <property type="term" value="P:porphyrin-containing compound biosynthetic process"/>
    <property type="evidence" value="ECO:0007669"/>
    <property type="project" value="InterPro"/>
</dbReference>
<evidence type="ECO:0000256" key="1">
    <source>
        <dbReference type="ARBA" id="ARBA00006100"/>
    </source>
</evidence>